<evidence type="ECO:0000313" key="2">
    <source>
        <dbReference type="Proteomes" id="UP001303236"/>
    </source>
</evidence>
<name>A0ABY9VTR2_9ACTN</name>
<reference evidence="1 2" key="1">
    <citation type="submission" date="2023-09" db="EMBL/GenBank/DDBJ databases">
        <title>Genome completion map analysis of the actinomycetes C11-1.</title>
        <authorList>
            <person name="Qin P."/>
            <person name="Guan P."/>
        </authorList>
    </citation>
    <scope>NUCLEOTIDE SEQUENCE [LARGE SCALE GENOMIC DNA]</scope>
    <source>
        <strain evidence="1 2">C11-1</strain>
    </source>
</reference>
<keyword evidence="2" id="KW-1185">Reference proteome</keyword>
<protein>
    <submittedName>
        <fullName evidence="1">Uncharacterized protein</fullName>
    </submittedName>
</protein>
<sequence length="67" mass="7377">MHSDIHHVLHATRAVELHTEAAKFDSGAADFQIPRMGLRSRIGWTLVEVGLRLTTRSTPPAAAFRTA</sequence>
<accession>A0ABY9VTR2</accession>
<evidence type="ECO:0000313" key="1">
    <source>
        <dbReference type="EMBL" id="WNF27312.1"/>
    </source>
</evidence>
<gene>
    <name evidence="1" type="ORF">RI138_10950</name>
</gene>
<proteinExistence type="predicted"/>
<dbReference type="Proteomes" id="UP001303236">
    <property type="component" value="Chromosome"/>
</dbReference>
<dbReference type="EMBL" id="CP134500">
    <property type="protein sequence ID" value="WNF27312.1"/>
    <property type="molecule type" value="Genomic_DNA"/>
</dbReference>
<organism evidence="1 2">
    <name type="scientific">Streptomyces durocortorensis</name>
    <dbReference type="NCBI Taxonomy" id="2811104"/>
    <lineage>
        <taxon>Bacteria</taxon>
        <taxon>Bacillati</taxon>
        <taxon>Actinomycetota</taxon>
        <taxon>Actinomycetes</taxon>
        <taxon>Kitasatosporales</taxon>
        <taxon>Streptomycetaceae</taxon>
        <taxon>Streptomyces</taxon>
    </lineage>
</organism>